<protein>
    <submittedName>
        <fullName evidence="1">Uncharacterized protein</fullName>
    </submittedName>
</protein>
<reference evidence="1 2" key="1">
    <citation type="submission" date="2007-03" db="EMBL/GenBank/DDBJ databases">
        <authorList>
            <person name="Fulton L."/>
            <person name="Clifton S."/>
            <person name="Fulton B."/>
            <person name="Xu J."/>
            <person name="Minx P."/>
            <person name="Pepin K.H."/>
            <person name="Johnson M."/>
            <person name="Thiruvilangam P."/>
            <person name="Bhonagiri V."/>
            <person name="Nash W.E."/>
            <person name="Mardis E.R."/>
            <person name="Wilson R.K."/>
        </authorList>
    </citation>
    <scope>NUCLEOTIDE SEQUENCE [LARGE SCALE GENOMIC DNA]</scope>
    <source>
        <strain evidence="1 2">ATCC 27756</strain>
    </source>
</reference>
<sequence>MIELFIGNFIFTGCCIFYNGGRSKFRFVRKLASFAIPKDVF</sequence>
<dbReference type="EMBL" id="AAVP02000003">
    <property type="protein sequence ID" value="EDK24840.1"/>
    <property type="molecule type" value="Genomic_DNA"/>
</dbReference>
<gene>
    <name evidence="1" type="ORF">RUMTOR_01106</name>
</gene>
<dbReference type="AlphaFoldDB" id="A5KLK2"/>
<accession>A5KLK2</accession>
<evidence type="ECO:0000313" key="2">
    <source>
        <dbReference type="Proteomes" id="UP000003577"/>
    </source>
</evidence>
<dbReference type="Proteomes" id="UP000003577">
    <property type="component" value="Unassembled WGS sequence"/>
</dbReference>
<proteinExistence type="predicted"/>
<organism evidence="1 2">
    <name type="scientific">[Ruminococcus] torques ATCC 27756</name>
    <dbReference type="NCBI Taxonomy" id="411460"/>
    <lineage>
        <taxon>Bacteria</taxon>
        <taxon>Bacillati</taxon>
        <taxon>Bacillota</taxon>
        <taxon>Clostridia</taxon>
        <taxon>Lachnospirales</taxon>
        <taxon>Lachnospiraceae</taxon>
        <taxon>Mediterraneibacter</taxon>
    </lineage>
</organism>
<dbReference type="PaxDb" id="411460-RUMTOR_01106"/>
<dbReference type="HOGENOM" id="CLU_3276183_0_0_9"/>
<comment type="caution">
    <text evidence="1">The sequence shown here is derived from an EMBL/GenBank/DDBJ whole genome shotgun (WGS) entry which is preliminary data.</text>
</comment>
<dbReference type="RefSeq" id="WP_004845127.1">
    <property type="nucleotide sequence ID" value="NZ_DS264344.1"/>
</dbReference>
<reference evidence="1 2" key="2">
    <citation type="submission" date="2007-04" db="EMBL/GenBank/DDBJ databases">
        <title>Draft genome sequence of Ruminococcus torques (ATCC 27756).</title>
        <authorList>
            <person name="Sudarsanam P."/>
            <person name="Ley R."/>
            <person name="Guruge J."/>
            <person name="Turnbaugh P.J."/>
            <person name="Mahowald M."/>
            <person name="Liep D."/>
            <person name="Gordon J."/>
        </authorList>
    </citation>
    <scope>NUCLEOTIDE SEQUENCE [LARGE SCALE GENOMIC DNA]</scope>
    <source>
        <strain evidence="1 2">ATCC 27756</strain>
    </source>
</reference>
<evidence type="ECO:0000313" key="1">
    <source>
        <dbReference type="EMBL" id="EDK24840.1"/>
    </source>
</evidence>
<name>A5KLK2_9FIRM</name>